<feature type="non-terminal residue" evidence="1">
    <location>
        <position position="63"/>
    </location>
</feature>
<reference evidence="1" key="1">
    <citation type="submission" date="2021-06" db="EMBL/GenBank/DDBJ databases">
        <authorList>
            <person name="Kallberg Y."/>
            <person name="Tangrot J."/>
            <person name="Rosling A."/>
        </authorList>
    </citation>
    <scope>NUCLEOTIDE SEQUENCE</scope>
    <source>
        <strain evidence="1">IN212</strain>
    </source>
</reference>
<evidence type="ECO:0000313" key="1">
    <source>
        <dbReference type="EMBL" id="CAG8699334.1"/>
    </source>
</evidence>
<accession>A0A9N9HPI4</accession>
<sequence>EKIKLLKLKNKENKIEEWLFFFKAACQSQEHNALKLTEELARVSLATISEDAIENTTDDETDN</sequence>
<keyword evidence="2" id="KW-1185">Reference proteome</keyword>
<evidence type="ECO:0000313" key="2">
    <source>
        <dbReference type="Proteomes" id="UP000789396"/>
    </source>
</evidence>
<gene>
    <name evidence="1" type="ORF">RFULGI_LOCUS10341</name>
</gene>
<organism evidence="1 2">
    <name type="scientific">Racocetra fulgida</name>
    <dbReference type="NCBI Taxonomy" id="60492"/>
    <lineage>
        <taxon>Eukaryota</taxon>
        <taxon>Fungi</taxon>
        <taxon>Fungi incertae sedis</taxon>
        <taxon>Mucoromycota</taxon>
        <taxon>Glomeromycotina</taxon>
        <taxon>Glomeromycetes</taxon>
        <taxon>Diversisporales</taxon>
        <taxon>Gigasporaceae</taxon>
        <taxon>Racocetra</taxon>
    </lineage>
</organism>
<dbReference type="Proteomes" id="UP000789396">
    <property type="component" value="Unassembled WGS sequence"/>
</dbReference>
<comment type="caution">
    <text evidence="1">The sequence shown here is derived from an EMBL/GenBank/DDBJ whole genome shotgun (WGS) entry which is preliminary data.</text>
</comment>
<proteinExistence type="predicted"/>
<feature type="non-terminal residue" evidence="1">
    <location>
        <position position="1"/>
    </location>
</feature>
<dbReference type="AlphaFoldDB" id="A0A9N9HPI4"/>
<name>A0A9N9HPI4_9GLOM</name>
<dbReference type="EMBL" id="CAJVPZ010020244">
    <property type="protein sequence ID" value="CAG8699334.1"/>
    <property type="molecule type" value="Genomic_DNA"/>
</dbReference>
<protein>
    <submittedName>
        <fullName evidence="1">11050_t:CDS:1</fullName>
    </submittedName>
</protein>